<protein>
    <submittedName>
        <fullName evidence="4">Tetratricopeptide repeat protein</fullName>
    </submittedName>
</protein>
<dbReference type="SUPFAM" id="SSF48452">
    <property type="entry name" value="TPR-like"/>
    <property type="match status" value="1"/>
</dbReference>
<keyword evidence="1" id="KW-0677">Repeat</keyword>
<dbReference type="PROSITE" id="PS50005">
    <property type="entry name" value="TPR"/>
    <property type="match status" value="1"/>
</dbReference>
<dbReference type="OrthoDB" id="443517at2"/>
<dbReference type="PROSITE" id="PS50293">
    <property type="entry name" value="TPR_REGION"/>
    <property type="match status" value="1"/>
</dbReference>
<gene>
    <name evidence="4" type="ORF">D5R40_12350</name>
</gene>
<keyword evidence="5" id="KW-1185">Reference proteome</keyword>
<proteinExistence type="predicted"/>
<accession>A0A3N6NKI4</accession>
<dbReference type="InterPro" id="IPR011990">
    <property type="entry name" value="TPR-like_helical_dom_sf"/>
</dbReference>
<keyword evidence="2 3" id="KW-0802">TPR repeat</keyword>
<feature type="repeat" description="TPR" evidence="3">
    <location>
        <begin position="227"/>
        <end position="260"/>
    </location>
</feature>
<evidence type="ECO:0000256" key="2">
    <source>
        <dbReference type="ARBA" id="ARBA00022803"/>
    </source>
</evidence>
<dbReference type="AlphaFoldDB" id="A0A3N6NKI4"/>
<evidence type="ECO:0000313" key="4">
    <source>
        <dbReference type="EMBL" id="RQH43823.1"/>
    </source>
</evidence>
<evidence type="ECO:0000256" key="3">
    <source>
        <dbReference type="PROSITE-ProRule" id="PRU00339"/>
    </source>
</evidence>
<dbReference type="RefSeq" id="WP_124145676.1">
    <property type="nucleotide sequence ID" value="NZ_CAWOKI010000109.1"/>
</dbReference>
<dbReference type="SMART" id="SM00028">
    <property type="entry name" value="TPR"/>
    <property type="match status" value="2"/>
</dbReference>
<organism evidence="4 5">
    <name type="scientific">Okeania hirsuta</name>
    <dbReference type="NCBI Taxonomy" id="1458930"/>
    <lineage>
        <taxon>Bacteria</taxon>
        <taxon>Bacillati</taxon>
        <taxon>Cyanobacteriota</taxon>
        <taxon>Cyanophyceae</taxon>
        <taxon>Oscillatoriophycideae</taxon>
        <taxon>Oscillatoriales</taxon>
        <taxon>Microcoleaceae</taxon>
        <taxon>Okeania</taxon>
    </lineage>
</organism>
<dbReference type="InterPro" id="IPR019734">
    <property type="entry name" value="TPR_rpt"/>
</dbReference>
<dbReference type="Pfam" id="PF00515">
    <property type="entry name" value="TPR_1"/>
    <property type="match status" value="1"/>
</dbReference>
<dbReference type="Gene3D" id="1.25.40.10">
    <property type="entry name" value="Tetratricopeptide repeat domain"/>
    <property type="match status" value="1"/>
</dbReference>
<dbReference type="Proteomes" id="UP000269154">
    <property type="component" value="Unassembled WGS sequence"/>
</dbReference>
<reference evidence="4 5" key="1">
    <citation type="journal article" date="2018" name="ACS Chem. Biol.">
        <title>Ketoreductase domain dysfunction expands chemodiversity: malyngamide biosynthesis in the cyanobacterium Okeania hirsuta.</title>
        <authorList>
            <person name="Moss N.A."/>
            <person name="Leao T."/>
            <person name="Rankin M."/>
            <person name="McCullough T.M."/>
            <person name="Qu P."/>
            <person name="Korobeynikov A."/>
            <person name="Smith J.L."/>
            <person name="Gerwick L."/>
            <person name="Gerwick W.H."/>
        </authorList>
    </citation>
    <scope>NUCLEOTIDE SEQUENCE [LARGE SCALE GENOMIC DNA]</scope>
    <source>
        <strain evidence="4 5">PAB10Feb10-1</strain>
    </source>
</reference>
<dbReference type="Pfam" id="PF13181">
    <property type="entry name" value="TPR_8"/>
    <property type="match status" value="1"/>
</dbReference>
<sequence>MNQDLIDWDENLLKDPETEYKAIVRSLKRTSGFRLLFVECSPAEGTKLIEKIKEDVPQKKIEVLRLNEPTNNLYNLVAGLPNRQDINILFVTGLENSLYEYELNKLKNGWSSNERYSYSKKGVPPILSHLNQHREKFRDDFKICFVFIVPVYALKYFIHRCPDFFDWRSNTFEFKSDPELVAQESSRIIEEGDYHKYKSLTCEERRQKFLDIHNLIEDENNTDEDKEKLLVQQGLILGTESKYEEAIAAYDKTIKIQPKQYEAWHNKGVTLYTLGKYEEAIYAYDKVL</sequence>
<evidence type="ECO:0000256" key="1">
    <source>
        <dbReference type="ARBA" id="ARBA00022737"/>
    </source>
</evidence>
<evidence type="ECO:0000313" key="5">
    <source>
        <dbReference type="Proteomes" id="UP000269154"/>
    </source>
</evidence>
<name>A0A3N6NKI4_9CYAN</name>
<dbReference type="PANTHER" id="PTHR44943">
    <property type="entry name" value="CELLULOSE SYNTHASE OPERON PROTEIN C"/>
    <property type="match status" value="1"/>
</dbReference>
<comment type="caution">
    <text evidence="4">The sequence shown here is derived from an EMBL/GenBank/DDBJ whole genome shotgun (WGS) entry which is preliminary data.</text>
</comment>
<dbReference type="EMBL" id="RCBY01000057">
    <property type="protein sequence ID" value="RQH43823.1"/>
    <property type="molecule type" value="Genomic_DNA"/>
</dbReference>
<dbReference type="PANTHER" id="PTHR44943:SF4">
    <property type="entry name" value="TPR REPEAT-CONTAINING PROTEIN MJ0798"/>
    <property type="match status" value="1"/>
</dbReference>
<dbReference type="InterPro" id="IPR051685">
    <property type="entry name" value="Ycf3/AcsC/BcsC/TPR_MFPF"/>
</dbReference>